<dbReference type="Pfam" id="PF01135">
    <property type="entry name" value="PCMT"/>
    <property type="match status" value="1"/>
</dbReference>
<evidence type="ECO:0000313" key="13">
    <source>
        <dbReference type="Proteomes" id="UP000774283"/>
    </source>
</evidence>
<dbReference type="Proteomes" id="UP000774283">
    <property type="component" value="Unassembled WGS sequence"/>
</dbReference>
<dbReference type="PANTHER" id="PTHR11579">
    <property type="entry name" value="PROTEIN-L-ISOASPARTATE O-METHYLTRANSFERASE"/>
    <property type="match status" value="1"/>
</dbReference>
<comment type="subcellular location">
    <subcellularLocation>
        <location evidence="1">Cytoplasm</location>
    </subcellularLocation>
</comment>
<keyword evidence="5" id="KW-0963">Cytoplasm</keyword>
<keyword evidence="7" id="KW-0808">Transferase</keyword>
<comment type="caution">
    <text evidence="12">The sequence shown here is derived from an EMBL/GenBank/DDBJ whole genome shotgun (WGS) entry which is preliminary data.</text>
</comment>
<proteinExistence type="inferred from homology"/>
<evidence type="ECO:0000256" key="7">
    <source>
        <dbReference type="ARBA" id="ARBA00022679"/>
    </source>
</evidence>
<dbReference type="PANTHER" id="PTHR11579:SF0">
    <property type="entry name" value="PROTEIN-L-ISOASPARTATE(D-ASPARTATE) O-METHYLTRANSFERASE"/>
    <property type="match status" value="1"/>
</dbReference>
<comment type="similarity">
    <text evidence="2">Belongs to the methyltransferase superfamily. L-isoaspartyl/D-aspartyl protein methyltransferase family.</text>
</comment>
<dbReference type="GO" id="GO:0004719">
    <property type="term" value="F:protein-L-isoaspartate (D-aspartate) O-methyltransferase activity"/>
    <property type="evidence" value="ECO:0007669"/>
    <property type="project" value="UniProtKB-EC"/>
</dbReference>
<gene>
    <name evidence="12" type="ORF">HF995_05305</name>
</gene>
<protein>
    <recommendedName>
        <fullName evidence="4">Protein-L-isoaspartate O-methyltransferase</fullName>
        <ecNumber evidence="3">2.1.1.77</ecNumber>
    </recommendedName>
    <alternativeName>
        <fullName evidence="11">L-isoaspartyl protein carboxyl methyltransferase</fullName>
    </alternativeName>
    <alternativeName>
        <fullName evidence="9">Protein L-isoaspartyl methyltransferase</fullName>
    </alternativeName>
    <alternativeName>
        <fullName evidence="10">Protein-beta-aspartate methyltransferase</fullName>
    </alternativeName>
</protein>
<evidence type="ECO:0000256" key="6">
    <source>
        <dbReference type="ARBA" id="ARBA00022603"/>
    </source>
</evidence>
<keyword evidence="13" id="KW-1185">Reference proteome</keyword>
<evidence type="ECO:0000313" key="12">
    <source>
        <dbReference type="EMBL" id="NKX92695.1"/>
    </source>
</evidence>
<dbReference type="GO" id="GO:0005737">
    <property type="term" value="C:cytoplasm"/>
    <property type="evidence" value="ECO:0007669"/>
    <property type="project" value="UniProtKB-SubCell"/>
</dbReference>
<evidence type="ECO:0000256" key="8">
    <source>
        <dbReference type="ARBA" id="ARBA00022691"/>
    </source>
</evidence>
<dbReference type="RefSeq" id="WP_168446706.1">
    <property type="nucleotide sequence ID" value="NZ_JAAXOW010000001.1"/>
</dbReference>
<dbReference type="EMBL" id="JAAXOW010000001">
    <property type="protein sequence ID" value="NKX92695.1"/>
    <property type="molecule type" value="Genomic_DNA"/>
</dbReference>
<dbReference type="SUPFAM" id="SSF53335">
    <property type="entry name" value="S-adenosyl-L-methionine-dependent methyltransferases"/>
    <property type="match status" value="1"/>
</dbReference>
<keyword evidence="6" id="KW-0489">Methyltransferase</keyword>
<evidence type="ECO:0000256" key="9">
    <source>
        <dbReference type="ARBA" id="ARBA00030757"/>
    </source>
</evidence>
<organism evidence="12 13">
    <name type="scientific">Sanguibacter hominis ATCC BAA-789</name>
    <dbReference type="NCBI Taxonomy" id="1312740"/>
    <lineage>
        <taxon>Bacteria</taxon>
        <taxon>Bacillati</taxon>
        <taxon>Actinomycetota</taxon>
        <taxon>Actinomycetes</taxon>
        <taxon>Micrococcales</taxon>
        <taxon>Sanguibacteraceae</taxon>
        <taxon>Sanguibacter</taxon>
    </lineage>
</organism>
<sequence>MDRVGEAMHAIERREFLPPTQRERAGLDVPLGIGHGATCSQPTTVATMLRLLGARPGHAVLDVGSGSGWTLALLDHLVTPGGTVVGVELEPALVTFARRNLTALLGDLAPRVQQAVPGRLGWPDDGPYDRILVSAEALDVPAALVAQLADGGRMVVPVRGRMTVVDRVGDDLRVEQHGAYTFVPLREE</sequence>
<evidence type="ECO:0000256" key="5">
    <source>
        <dbReference type="ARBA" id="ARBA00022490"/>
    </source>
</evidence>
<evidence type="ECO:0000256" key="2">
    <source>
        <dbReference type="ARBA" id="ARBA00005369"/>
    </source>
</evidence>
<evidence type="ECO:0000256" key="10">
    <source>
        <dbReference type="ARBA" id="ARBA00031323"/>
    </source>
</evidence>
<keyword evidence="8" id="KW-0949">S-adenosyl-L-methionine</keyword>
<dbReference type="AlphaFoldDB" id="A0A9X5FAS4"/>
<evidence type="ECO:0000256" key="4">
    <source>
        <dbReference type="ARBA" id="ARBA00013346"/>
    </source>
</evidence>
<dbReference type="GO" id="GO:0032259">
    <property type="term" value="P:methylation"/>
    <property type="evidence" value="ECO:0007669"/>
    <property type="project" value="UniProtKB-KW"/>
</dbReference>
<dbReference type="InterPro" id="IPR000682">
    <property type="entry name" value="PCMT"/>
</dbReference>
<name>A0A9X5FAS4_9MICO</name>
<accession>A0A9X5FAS4</accession>
<dbReference type="EC" id="2.1.1.77" evidence="3"/>
<dbReference type="InterPro" id="IPR029063">
    <property type="entry name" value="SAM-dependent_MTases_sf"/>
</dbReference>
<evidence type="ECO:0000256" key="1">
    <source>
        <dbReference type="ARBA" id="ARBA00004496"/>
    </source>
</evidence>
<dbReference type="Gene3D" id="3.40.50.150">
    <property type="entry name" value="Vaccinia Virus protein VP39"/>
    <property type="match status" value="1"/>
</dbReference>
<evidence type="ECO:0000256" key="3">
    <source>
        <dbReference type="ARBA" id="ARBA00011890"/>
    </source>
</evidence>
<evidence type="ECO:0000256" key="11">
    <source>
        <dbReference type="ARBA" id="ARBA00031350"/>
    </source>
</evidence>
<reference evidence="12 13" key="1">
    <citation type="submission" date="2020-04" db="EMBL/GenBank/DDBJ databases">
        <title>MicrobeNet Type strains.</title>
        <authorList>
            <person name="Nicholson A.C."/>
        </authorList>
    </citation>
    <scope>NUCLEOTIDE SEQUENCE [LARGE SCALE GENOMIC DNA]</scope>
    <source>
        <strain evidence="12 13">ATCC BAA-789</strain>
    </source>
</reference>
<dbReference type="CDD" id="cd02440">
    <property type="entry name" value="AdoMet_MTases"/>
    <property type="match status" value="1"/>
</dbReference>